<dbReference type="AlphaFoldDB" id="A0AA88EDU3"/>
<name>A0AA88EDU3_FICCA</name>
<dbReference type="InterPro" id="IPR058922">
    <property type="entry name" value="WHD_DRP"/>
</dbReference>
<dbReference type="Proteomes" id="UP001187192">
    <property type="component" value="Unassembled WGS sequence"/>
</dbReference>
<organism evidence="6 7">
    <name type="scientific">Ficus carica</name>
    <name type="common">Common fig</name>
    <dbReference type="NCBI Taxonomy" id="3494"/>
    <lineage>
        <taxon>Eukaryota</taxon>
        <taxon>Viridiplantae</taxon>
        <taxon>Streptophyta</taxon>
        <taxon>Embryophyta</taxon>
        <taxon>Tracheophyta</taxon>
        <taxon>Spermatophyta</taxon>
        <taxon>Magnoliopsida</taxon>
        <taxon>eudicotyledons</taxon>
        <taxon>Gunneridae</taxon>
        <taxon>Pentapetalae</taxon>
        <taxon>rosids</taxon>
        <taxon>fabids</taxon>
        <taxon>Rosales</taxon>
        <taxon>Moraceae</taxon>
        <taxon>Ficeae</taxon>
        <taxon>Ficus</taxon>
    </lineage>
</organism>
<comment type="caution">
    <text evidence="6">The sequence shown here is derived from an EMBL/GenBank/DDBJ whole genome shotgun (WGS) entry which is preliminary data.</text>
</comment>
<dbReference type="PANTHER" id="PTHR23155">
    <property type="entry name" value="DISEASE RESISTANCE PROTEIN RP"/>
    <property type="match status" value="1"/>
</dbReference>
<dbReference type="Pfam" id="PF23559">
    <property type="entry name" value="WHD_DRP"/>
    <property type="match status" value="1"/>
</dbReference>
<dbReference type="InterPro" id="IPR036388">
    <property type="entry name" value="WH-like_DNA-bd_sf"/>
</dbReference>
<gene>
    <name evidence="6" type="ORF">TIFTF001_054590</name>
</gene>
<dbReference type="SUPFAM" id="SSF52058">
    <property type="entry name" value="L domain-like"/>
    <property type="match status" value="1"/>
</dbReference>
<keyword evidence="1" id="KW-0677">Repeat</keyword>
<feature type="domain" description="Disease resistance protein winged helix" evidence="4">
    <location>
        <begin position="57"/>
        <end position="116"/>
    </location>
</feature>
<protein>
    <submittedName>
        <fullName evidence="6">Uncharacterized protein</fullName>
    </submittedName>
</protein>
<dbReference type="PANTHER" id="PTHR23155:SF1185">
    <property type="entry name" value="DISEASE RESISTANCE RPP8-LIKE PROTEIN 3-RELATED"/>
    <property type="match status" value="1"/>
</dbReference>
<evidence type="ECO:0000313" key="6">
    <source>
        <dbReference type="EMBL" id="GMN71245.1"/>
    </source>
</evidence>
<dbReference type="Gene3D" id="3.80.10.10">
    <property type="entry name" value="Ribonuclease Inhibitor"/>
    <property type="match status" value="1"/>
</dbReference>
<dbReference type="Pfam" id="PF23598">
    <property type="entry name" value="LRR_14"/>
    <property type="match status" value="1"/>
</dbReference>
<keyword evidence="7" id="KW-1185">Reference proteome</keyword>
<evidence type="ECO:0000256" key="1">
    <source>
        <dbReference type="ARBA" id="ARBA00022737"/>
    </source>
</evidence>
<evidence type="ECO:0000256" key="2">
    <source>
        <dbReference type="ARBA" id="ARBA00022821"/>
    </source>
</evidence>
<accession>A0AA88EDU3</accession>
<evidence type="ECO:0000256" key="3">
    <source>
        <dbReference type="SAM" id="SignalP"/>
    </source>
</evidence>
<evidence type="ECO:0000259" key="4">
    <source>
        <dbReference type="Pfam" id="PF23559"/>
    </source>
</evidence>
<sequence>MLDYCGGLLLAITMLGGLLSSKETVDEWETLQKNIKTLLRQGKINKQEDSNLGVSWVFWTNELCRLWMAEGFVSTKDAAYECLCELVQRCMVQVVEWGSTGRIKTCRIHDLMRDLCFSKAQEENFLQAIDVKAINSSSVGMTSKNLLSTNKVRKVAIYLNSNSGGELLSLIKIKNARLRSLICFSPELDTFSEQVMKPQLHRFHLLRVLKFENVKVGKFSKEIGDLIHLRFFSLKDSLVENSISSIGNLKCLQTLDLRASHYHIDKTQLPEIWKLELLRHLYLPLYYENSEFSPNLTKLTMVETQLKDDPMPTLERLPKLKILLLGYDSFVGTEMVCSRKGFPYLESLSICDLYS</sequence>
<reference evidence="6" key="1">
    <citation type="submission" date="2023-07" db="EMBL/GenBank/DDBJ databases">
        <title>draft genome sequence of fig (Ficus carica).</title>
        <authorList>
            <person name="Takahashi T."/>
            <person name="Nishimura K."/>
        </authorList>
    </citation>
    <scope>NUCLEOTIDE SEQUENCE</scope>
</reference>
<dbReference type="InterPro" id="IPR055414">
    <property type="entry name" value="LRR_R13L4/SHOC2-like"/>
</dbReference>
<keyword evidence="2" id="KW-0611">Plant defense</keyword>
<dbReference type="InterPro" id="IPR032675">
    <property type="entry name" value="LRR_dom_sf"/>
</dbReference>
<evidence type="ECO:0000259" key="5">
    <source>
        <dbReference type="Pfam" id="PF23598"/>
    </source>
</evidence>
<dbReference type="InterPro" id="IPR044974">
    <property type="entry name" value="Disease_R_plants"/>
</dbReference>
<dbReference type="GO" id="GO:0098542">
    <property type="term" value="P:defense response to other organism"/>
    <property type="evidence" value="ECO:0007669"/>
    <property type="project" value="TreeGrafter"/>
</dbReference>
<dbReference type="EMBL" id="BTGU01015158">
    <property type="protein sequence ID" value="GMN71245.1"/>
    <property type="molecule type" value="Genomic_DNA"/>
</dbReference>
<dbReference type="GO" id="GO:0043531">
    <property type="term" value="F:ADP binding"/>
    <property type="evidence" value="ECO:0007669"/>
    <property type="project" value="InterPro"/>
</dbReference>
<keyword evidence="3" id="KW-0732">Signal</keyword>
<feature type="domain" description="Disease resistance R13L4/SHOC-2-like LRR" evidence="5">
    <location>
        <begin position="178"/>
        <end position="282"/>
    </location>
</feature>
<feature type="signal peptide" evidence="3">
    <location>
        <begin position="1"/>
        <end position="20"/>
    </location>
</feature>
<proteinExistence type="predicted"/>
<feature type="chain" id="PRO_5041720050" evidence="3">
    <location>
        <begin position="21"/>
        <end position="355"/>
    </location>
</feature>
<evidence type="ECO:0000313" key="7">
    <source>
        <dbReference type="Proteomes" id="UP001187192"/>
    </source>
</evidence>
<dbReference type="Gene3D" id="1.10.10.10">
    <property type="entry name" value="Winged helix-like DNA-binding domain superfamily/Winged helix DNA-binding domain"/>
    <property type="match status" value="1"/>
</dbReference>